<evidence type="ECO:0000256" key="2">
    <source>
        <dbReference type="ARBA" id="ARBA00022448"/>
    </source>
</evidence>
<dbReference type="RefSeq" id="WP_042213344.1">
    <property type="nucleotide sequence ID" value="NZ_BBLU01000003.1"/>
</dbReference>
<evidence type="ECO:0000256" key="7">
    <source>
        <dbReference type="RuleBase" id="RU363032"/>
    </source>
</evidence>
<dbReference type="GO" id="GO:0005886">
    <property type="term" value="C:plasma membrane"/>
    <property type="evidence" value="ECO:0007669"/>
    <property type="project" value="UniProtKB-SubCell"/>
</dbReference>
<evidence type="ECO:0000313" key="10">
    <source>
        <dbReference type="Proteomes" id="UP000183315"/>
    </source>
</evidence>
<evidence type="ECO:0000259" key="8">
    <source>
        <dbReference type="PROSITE" id="PS50928"/>
    </source>
</evidence>
<evidence type="ECO:0000256" key="4">
    <source>
        <dbReference type="ARBA" id="ARBA00022692"/>
    </source>
</evidence>
<dbReference type="STRING" id="1043493.SAMN05421637_0863"/>
<keyword evidence="4 7" id="KW-0812">Transmembrane</keyword>
<evidence type="ECO:0000256" key="5">
    <source>
        <dbReference type="ARBA" id="ARBA00022989"/>
    </source>
</evidence>
<dbReference type="SUPFAM" id="SSF161098">
    <property type="entry name" value="MetI-like"/>
    <property type="match status" value="1"/>
</dbReference>
<keyword evidence="3" id="KW-1003">Cell membrane</keyword>
<dbReference type="PANTHER" id="PTHR30151:SF41">
    <property type="entry name" value="ABC TRANSPORTER PERMEASE PROTEIN"/>
    <property type="match status" value="1"/>
</dbReference>
<dbReference type="eggNOG" id="COG0600">
    <property type="taxonomic scope" value="Bacteria"/>
</dbReference>
<accession>A0A1H6W606</accession>
<feature type="domain" description="ABC transmembrane type-1" evidence="8">
    <location>
        <begin position="55"/>
        <end position="245"/>
    </location>
</feature>
<feature type="transmembrane region" description="Helical" evidence="7">
    <location>
        <begin position="127"/>
        <end position="148"/>
    </location>
</feature>
<dbReference type="InterPro" id="IPR035906">
    <property type="entry name" value="MetI-like_sf"/>
</dbReference>
<keyword evidence="5 7" id="KW-1133">Transmembrane helix</keyword>
<dbReference type="Proteomes" id="UP000183315">
    <property type="component" value="Unassembled WGS sequence"/>
</dbReference>
<feature type="transmembrane region" description="Helical" evidence="7">
    <location>
        <begin position="66"/>
        <end position="87"/>
    </location>
</feature>
<keyword evidence="6 7" id="KW-0472">Membrane</keyword>
<evidence type="ECO:0000256" key="1">
    <source>
        <dbReference type="ARBA" id="ARBA00004651"/>
    </source>
</evidence>
<dbReference type="PANTHER" id="PTHR30151">
    <property type="entry name" value="ALKANE SULFONATE ABC TRANSPORTER-RELATED, MEMBRANE SUBUNIT"/>
    <property type="match status" value="1"/>
</dbReference>
<feature type="transmembrane region" description="Helical" evidence="7">
    <location>
        <begin position="169"/>
        <end position="197"/>
    </location>
</feature>
<dbReference type="EMBL" id="FNZI01000002">
    <property type="protein sequence ID" value="SEJ12398.1"/>
    <property type="molecule type" value="Genomic_DNA"/>
</dbReference>
<dbReference type="InterPro" id="IPR000515">
    <property type="entry name" value="MetI-like"/>
</dbReference>
<dbReference type="Gene3D" id="1.10.3720.10">
    <property type="entry name" value="MetI-like"/>
    <property type="match status" value="1"/>
</dbReference>
<evidence type="ECO:0000313" key="9">
    <source>
        <dbReference type="EMBL" id="SEJ12398.1"/>
    </source>
</evidence>
<dbReference type="PROSITE" id="PS50928">
    <property type="entry name" value="ABC_TM1"/>
    <property type="match status" value="1"/>
</dbReference>
<sequence length="255" mass="26216">MRTAATARTVLAPVALAVVVLALWQAWVVAFEIKPFLVPSPAGIAEAFTTSFSSILDASLATGLNALIGLALGAVAGMALALFANALRFLDRMLVPLVAALAVVPIVALAPVFYAMFGAAAETGRQLVAAVAVFVPMYLNTLNGLRQVEPVHRDLMRAYAATAEQANRVLLIPGAVPYVLNGLKIGSSLAVISALIAEYFGGPTKGLGIAITSSAAGSNYTGAWAYVLGAVLLGALFYGVTAGIEAWSARRRGGS</sequence>
<evidence type="ECO:0000256" key="3">
    <source>
        <dbReference type="ARBA" id="ARBA00022475"/>
    </source>
</evidence>
<dbReference type="AlphaFoldDB" id="A0A1H6W606"/>
<organism evidence="9 10">
    <name type="scientific">Demequina mangrovi</name>
    <dbReference type="NCBI Taxonomy" id="1043493"/>
    <lineage>
        <taxon>Bacteria</taxon>
        <taxon>Bacillati</taxon>
        <taxon>Actinomycetota</taxon>
        <taxon>Actinomycetes</taxon>
        <taxon>Micrococcales</taxon>
        <taxon>Demequinaceae</taxon>
        <taxon>Demequina</taxon>
    </lineage>
</organism>
<feature type="transmembrane region" description="Helical" evidence="7">
    <location>
        <begin position="94"/>
        <end position="115"/>
    </location>
</feature>
<dbReference type="GO" id="GO:0055085">
    <property type="term" value="P:transmembrane transport"/>
    <property type="evidence" value="ECO:0007669"/>
    <property type="project" value="InterPro"/>
</dbReference>
<feature type="transmembrane region" description="Helical" evidence="7">
    <location>
        <begin position="223"/>
        <end position="247"/>
    </location>
</feature>
<comment type="similarity">
    <text evidence="7">Belongs to the binding-protein-dependent transport system permease family.</text>
</comment>
<protein>
    <submittedName>
        <fullName evidence="9">NitT/TauT family transport system permease protein</fullName>
    </submittedName>
</protein>
<gene>
    <name evidence="9" type="ORF">SAMN05421637_0863</name>
</gene>
<reference evidence="10" key="1">
    <citation type="submission" date="2016-10" db="EMBL/GenBank/DDBJ databases">
        <authorList>
            <person name="Varghese N."/>
        </authorList>
    </citation>
    <scope>NUCLEOTIDE SEQUENCE [LARGE SCALE GENOMIC DNA]</scope>
    <source>
        <strain evidence="10">DSM 24868</strain>
    </source>
</reference>
<evidence type="ECO:0000256" key="6">
    <source>
        <dbReference type="ARBA" id="ARBA00023136"/>
    </source>
</evidence>
<name>A0A1H6W606_9MICO</name>
<dbReference type="Pfam" id="PF00528">
    <property type="entry name" value="BPD_transp_1"/>
    <property type="match status" value="1"/>
</dbReference>
<comment type="subcellular location">
    <subcellularLocation>
        <location evidence="1 7">Cell membrane</location>
        <topology evidence="1 7">Multi-pass membrane protein</topology>
    </subcellularLocation>
</comment>
<proteinExistence type="inferred from homology"/>
<keyword evidence="10" id="KW-1185">Reference proteome</keyword>
<dbReference type="OrthoDB" id="3574452at2"/>
<keyword evidence="2 7" id="KW-0813">Transport</keyword>